<gene>
    <name evidence="1" type="ORF">ElyMa_001436200</name>
</gene>
<dbReference type="EMBL" id="BMAT01002819">
    <property type="protein sequence ID" value="GFS14917.1"/>
    <property type="molecule type" value="Genomic_DNA"/>
</dbReference>
<accession>A0AAV4J0B9</accession>
<comment type="caution">
    <text evidence="1">The sequence shown here is derived from an EMBL/GenBank/DDBJ whole genome shotgun (WGS) entry which is preliminary data.</text>
</comment>
<organism evidence="1 2">
    <name type="scientific">Elysia marginata</name>
    <dbReference type="NCBI Taxonomy" id="1093978"/>
    <lineage>
        <taxon>Eukaryota</taxon>
        <taxon>Metazoa</taxon>
        <taxon>Spiralia</taxon>
        <taxon>Lophotrochozoa</taxon>
        <taxon>Mollusca</taxon>
        <taxon>Gastropoda</taxon>
        <taxon>Heterobranchia</taxon>
        <taxon>Euthyneura</taxon>
        <taxon>Panpulmonata</taxon>
        <taxon>Sacoglossa</taxon>
        <taxon>Placobranchoidea</taxon>
        <taxon>Plakobranchidae</taxon>
        <taxon>Elysia</taxon>
    </lineage>
</organism>
<protein>
    <submittedName>
        <fullName evidence="1">Zonadhesin-like isoform X2</fullName>
    </submittedName>
</protein>
<reference evidence="1 2" key="1">
    <citation type="journal article" date="2021" name="Elife">
        <title>Chloroplast acquisition without the gene transfer in kleptoplastic sea slugs, Plakobranchus ocellatus.</title>
        <authorList>
            <person name="Maeda T."/>
            <person name="Takahashi S."/>
            <person name="Yoshida T."/>
            <person name="Shimamura S."/>
            <person name="Takaki Y."/>
            <person name="Nagai Y."/>
            <person name="Toyoda A."/>
            <person name="Suzuki Y."/>
            <person name="Arimoto A."/>
            <person name="Ishii H."/>
            <person name="Satoh N."/>
            <person name="Nishiyama T."/>
            <person name="Hasebe M."/>
            <person name="Maruyama T."/>
            <person name="Minagawa J."/>
            <person name="Obokata J."/>
            <person name="Shigenobu S."/>
        </authorList>
    </citation>
    <scope>NUCLEOTIDE SEQUENCE [LARGE SCALE GENOMIC DNA]</scope>
</reference>
<name>A0AAV4J0B9_9GAST</name>
<proteinExistence type="predicted"/>
<dbReference type="AlphaFoldDB" id="A0AAV4J0B9"/>
<dbReference type="Proteomes" id="UP000762676">
    <property type="component" value="Unassembled WGS sequence"/>
</dbReference>
<sequence length="267" mass="30696">MLISRRSRPFLPELEVVNIRTLKNKINASHTCAVYIKEYRPASHTCAVYIKEYRPASHTCAVYIKEYRHASHTCAVYIKEYRPASHTCAVYIKKYRHGSRTCAVYIKENRPASHTCAVYIKEYRHGSRTCAVYIKEYRHGSHTCAVYIKEYRPASHTCAVYIKEYRHASVLSFSKTSRQQSPSSGSVNIFNFCITKVDRTVASSISRGNGIGLYKYVIEKYSCHPEKLRVKQRPCLQDLDMLTFISRPFCLPGELTNTSNVPLTLPF</sequence>
<evidence type="ECO:0000313" key="1">
    <source>
        <dbReference type="EMBL" id="GFS14917.1"/>
    </source>
</evidence>
<keyword evidence="2" id="KW-1185">Reference proteome</keyword>
<evidence type="ECO:0000313" key="2">
    <source>
        <dbReference type="Proteomes" id="UP000762676"/>
    </source>
</evidence>